<dbReference type="PANTHER" id="PTHR43297:SF2">
    <property type="entry name" value="DIPEPTIDE TRANSPORT ATP-BINDING PROTEIN DPPD"/>
    <property type="match status" value="1"/>
</dbReference>
<dbReference type="GO" id="GO:0015833">
    <property type="term" value="P:peptide transport"/>
    <property type="evidence" value="ECO:0007669"/>
    <property type="project" value="InterPro"/>
</dbReference>
<dbReference type="GO" id="GO:0016887">
    <property type="term" value="F:ATP hydrolysis activity"/>
    <property type="evidence" value="ECO:0007669"/>
    <property type="project" value="InterPro"/>
</dbReference>
<keyword evidence="5" id="KW-0547">Nucleotide-binding</keyword>
<feature type="domain" description="ABC transporter" evidence="8">
    <location>
        <begin position="278"/>
        <end position="521"/>
    </location>
</feature>
<evidence type="ECO:0000256" key="5">
    <source>
        <dbReference type="ARBA" id="ARBA00022741"/>
    </source>
</evidence>
<dbReference type="PROSITE" id="PS50893">
    <property type="entry name" value="ABC_TRANSPORTER_2"/>
    <property type="match status" value="2"/>
</dbReference>
<dbReference type="Pfam" id="PF00005">
    <property type="entry name" value="ABC_tran"/>
    <property type="match status" value="2"/>
</dbReference>
<keyword evidence="3" id="KW-0813">Transport</keyword>
<dbReference type="InterPro" id="IPR050388">
    <property type="entry name" value="ABC_Ni/Peptide_Import"/>
</dbReference>
<evidence type="ECO:0000256" key="2">
    <source>
        <dbReference type="ARBA" id="ARBA00005417"/>
    </source>
</evidence>
<dbReference type="GO" id="GO:0005886">
    <property type="term" value="C:plasma membrane"/>
    <property type="evidence" value="ECO:0007669"/>
    <property type="project" value="UniProtKB-SubCell"/>
</dbReference>
<gene>
    <name evidence="9" type="ORF">NIIDNTM18_44760</name>
</gene>
<evidence type="ECO:0000256" key="1">
    <source>
        <dbReference type="ARBA" id="ARBA00004202"/>
    </source>
</evidence>
<dbReference type="FunFam" id="3.40.50.300:FF:000016">
    <property type="entry name" value="Oligopeptide ABC transporter ATP-binding component"/>
    <property type="match status" value="1"/>
</dbReference>
<accession>A0A6S6PGU0</accession>
<reference evidence="9 10" key="1">
    <citation type="submission" date="2020-07" db="EMBL/GenBank/DDBJ databases">
        <title>Complete genome sequence of Mycolicibacterium litorale like strain isolated from cardiac implantable electronic device infection.</title>
        <authorList>
            <person name="Fukano H."/>
            <person name="Miyama H."/>
            <person name="Hoshino Y."/>
        </authorList>
    </citation>
    <scope>NUCLEOTIDE SEQUENCE [LARGE SCALE GENOMIC DNA]</scope>
    <source>
        <strain evidence="9 10">NIIDNTM18</strain>
    </source>
</reference>
<dbReference type="NCBIfam" id="NF007739">
    <property type="entry name" value="PRK10419.1"/>
    <property type="match status" value="2"/>
</dbReference>
<dbReference type="InterPro" id="IPR003593">
    <property type="entry name" value="AAA+_ATPase"/>
</dbReference>
<comment type="subcellular location">
    <subcellularLocation>
        <location evidence="1">Cell membrane</location>
        <topology evidence="1">Peripheral membrane protein</topology>
    </subcellularLocation>
</comment>
<evidence type="ECO:0000256" key="6">
    <source>
        <dbReference type="ARBA" id="ARBA00022840"/>
    </source>
</evidence>
<dbReference type="SMART" id="SM00382">
    <property type="entry name" value="AAA"/>
    <property type="match status" value="2"/>
</dbReference>
<organism evidence="9 10">
    <name type="scientific">Mycolicibacterium litorale</name>
    <dbReference type="NCBI Taxonomy" id="758802"/>
    <lineage>
        <taxon>Bacteria</taxon>
        <taxon>Bacillati</taxon>
        <taxon>Actinomycetota</taxon>
        <taxon>Actinomycetes</taxon>
        <taxon>Mycobacteriales</taxon>
        <taxon>Mycobacteriaceae</taxon>
        <taxon>Mycolicibacterium</taxon>
    </lineage>
</organism>
<keyword evidence="7" id="KW-0472">Membrane</keyword>
<dbReference type="GO" id="GO:0005524">
    <property type="term" value="F:ATP binding"/>
    <property type="evidence" value="ECO:0007669"/>
    <property type="project" value="UniProtKB-KW"/>
</dbReference>
<evidence type="ECO:0000256" key="3">
    <source>
        <dbReference type="ARBA" id="ARBA00022448"/>
    </source>
</evidence>
<protein>
    <submittedName>
        <fullName evidence="9">Putative oligopeptide ABC transporter, ATP-binding protein</fullName>
    </submittedName>
</protein>
<keyword evidence="6 9" id="KW-0067">ATP-binding</keyword>
<dbReference type="NCBIfam" id="NF008453">
    <property type="entry name" value="PRK11308.1"/>
    <property type="match status" value="2"/>
</dbReference>
<comment type="similarity">
    <text evidence="2">Belongs to the ABC transporter superfamily.</text>
</comment>
<dbReference type="InterPro" id="IPR017871">
    <property type="entry name" value="ABC_transporter-like_CS"/>
</dbReference>
<evidence type="ECO:0000256" key="4">
    <source>
        <dbReference type="ARBA" id="ARBA00022475"/>
    </source>
</evidence>
<dbReference type="InterPro" id="IPR013563">
    <property type="entry name" value="Oligopep_ABC_C"/>
</dbReference>
<dbReference type="AlphaFoldDB" id="A0A6S6PGU0"/>
<dbReference type="InterPro" id="IPR027417">
    <property type="entry name" value="P-loop_NTPase"/>
</dbReference>
<dbReference type="InterPro" id="IPR003439">
    <property type="entry name" value="ABC_transporter-like_ATP-bd"/>
</dbReference>
<evidence type="ECO:0000259" key="8">
    <source>
        <dbReference type="PROSITE" id="PS50893"/>
    </source>
</evidence>
<dbReference type="Gene3D" id="3.40.50.300">
    <property type="entry name" value="P-loop containing nucleotide triphosphate hydrolases"/>
    <property type="match status" value="2"/>
</dbReference>
<dbReference type="Proteomes" id="UP000515734">
    <property type="component" value="Chromosome"/>
</dbReference>
<evidence type="ECO:0000313" key="10">
    <source>
        <dbReference type="Proteomes" id="UP000515734"/>
    </source>
</evidence>
<dbReference type="PROSITE" id="PS00211">
    <property type="entry name" value="ABC_TRANSPORTER_1"/>
    <property type="match status" value="2"/>
</dbReference>
<dbReference type="CDD" id="cd03257">
    <property type="entry name" value="ABC_NikE_OppD_transporters"/>
    <property type="match status" value="2"/>
</dbReference>
<evidence type="ECO:0000313" key="9">
    <source>
        <dbReference type="EMBL" id="BCI55198.1"/>
    </source>
</evidence>
<dbReference type="EMBL" id="AP023287">
    <property type="protein sequence ID" value="BCI55198.1"/>
    <property type="molecule type" value="Genomic_DNA"/>
</dbReference>
<dbReference type="SUPFAM" id="SSF52540">
    <property type="entry name" value="P-loop containing nucleoside triphosphate hydrolases"/>
    <property type="match status" value="2"/>
</dbReference>
<proteinExistence type="inferred from homology"/>
<name>A0A6S6PGU0_9MYCO</name>
<evidence type="ECO:0000256" key="7">
    <source>
        <dbReference type="ARBA" id="ARBA00023136"/>
    </source>
</evidence>
<sequence>MLSFADVSVTFTTERGTAQALRGFDLDVREGEIVAVVGESGSGKSVSMRAAMGLLPPSAAVSGQIRFGGTDLVGLDESRFSALRGKDLAMIFQEPSVALSPVYSIGQQLVETFRLHQDMSRDESRSYAVQMLASVGLPDPEKRLKSFPHQLSGGQKQRVTIAMALAMRPKVIIADEPTTALDVTVQAAVLDLLRECRDQHGSTIVLITHNMGVVADLADRVVVMRDGRIVEQGTTEQIFAAPAEPYTRELIAAVPTIPQPSSVEQAEPEPEQTAAPVLSVEDLRVTYGSGRHAVTAVDGVSFTLGPGRLLGLVGESGSGKSTIAQCLTGLLTPTSGRITLLGQDLGTVRGRARRELTGSLGVVFQDPRASIYPRRTVAEAIREPLDIHRVGTPRSRAERVVKMLDAVHLPTSFADRFPHELSGGQRQRVAIARALAMDPALVIADEPTSALDVSVQAHVVELLRELIGELGFGCVLITHDLGVVATVADDIVVLQSGSVAEAGRARDVLTRPQSSYTQQLVASVPVPDPVVQRRRRSERLVGAAN</sequence>
<feature type="domain" description="ABC transporter" evidence="8">
    <location>
        <begin position="2"/>
        <end position="251"/>
    </location>
</feature>
<dbReference type="Pfam" id="PF08352">
    <property type="entry name" value="oligo_HPY"/>
    <property type="match status" value="2"/>
</dbReference>
<keyword evidence="4" id="KW-1003">Cell membrane</keyword>
<dbReference type="PANTHER" id="PTHR43297">
    <property type="entry name" value="OLIGOPEPTIDE TRANSPORT ATP-BINDING PROTEIN APPD"/>
    <property type="match status" value="1"/>
</dbReference>